<dbReference type="AlphaFoldDB" id="A0A7J7KRU7"/>
<evidence type="ECO:0000313" key="1">
    <source>
        <dbReference type="EMBL" id="KAF6040868.1"/>
    </source>
</evidence>
<organism evidence="1 2">
    <name type="scientific">Bugula neritina</name>
    <name type="common">Brown bryozoan</name>
    <name type="synonym">Sertularia neritina</name>
    <dbReference type="NCBI Taxonomy" id="10212"/>
    <lineage>
        <taxon>Eukaryota</taxon>
        <taxon>Metazoa</taxon>
        <taxon>Spiralia</taxon>
        <taxon>Lophotrochozoa</taxon>
        <taxon>Bryozoa</taxon>
        <taxon>Gymnolaemata</taxon>
        <taxon>Cheilostomatida</taxon>
        <taxon>Flustrina</taxon>
        <taxon>Buguloidea</taxon>
        <taxon>Bugulidae</taxon>
        <taxon>Bugula</taxon>
    </lineage>
</organism>
<evidence type="ECO:0000313" key="2">
    <source>
        <dbReference type="Proteomes" id="UP000593567"/>
    </source>
</evidence>
<protein>
    <submittedName>
        <fullName evidence="1">Uncharacterized protein</fullName>
    </submittedName>
</protein>
<comment type="caution">
    <text evidence="1">The sequence shown here is derived from an EMBL/GenBank/DDBJ whole genome shotgun (WGS) entry which is preliminary data.</text>
</comment>
<gene>
    <name evidence="1" type="ORF">EB796_000851</name>
</gene>
<proteinExistence type="predicted"/>
<reference evidence="1" key="1">
    <citation type="submission" date="2020-06" db="EMBL/GenBank/DDBJ databases">
        <title>Draft genome of Bugula neritina, a colonial animal packing powerful symbionts and potential medicines.</title>
        <authorList>
            <person name="Rayko M."/>
        </authorList>
    </citation>
    <scope>NUCLEOTIDE SEQUENCE [LARGE SCALE GENOMIC DNA]</scope>
    <source>
        <strain evidence="1">Kwan_BN1</strain>
    </source>
</reference>
<keyword evidence="2" id="KW-1185">Reference proteome</keyword>
<dbReference type="Proteomes" id="UP000593567">
    <property type="component" value="Unassembled WGS sequence"/>
</dbReference>
<dbReference type="EMBL" id="VXIV02000096">
    <property type="protein sequence ID" value="KAF6040868.1"/>
    <property type="molecule type" value="Genomic_DNA"/>
</dbReference>
<sequence>MYLSILAINTTEYLEIPANPSKARLVRNNEYVAIYESLKMATRSSQLKYKGLMTLVMISDRVMFTRIQKYFVVLSSVI</sequence>
<accession>A0A7J7KRU7</accession>
<name>A0A7J7KRU7_BUGNE</name>